<dbReference type="InterPro" id="IPR051593">
    <property type="entry name" value="Ergosterol_Biosynth_ERG27"/>
</dbReference>
<evidence type="ECO:0000256" key="6">
    <source>
        <dbReference type="ARBA" id="ARBA00023589"/>
    </source>
</evidence>
<accession>A0A9P6FQS3</accession>
<keyword evidence="4" id="KW-0560">Oxidoreductase</keyword>
<dbReference type="Proteomes" id="UP000780801">
    <property type="component" value="Unassembled WGS sequence"/>
</dbReference>
<dbReference type="GO" id="GO:0000253">
    <property type="term" value="F:3-beta-hydroxysteroid 3-dehydrogenase (NADP+) activity"/>
    <property type="evidence" value="ECO:0007669"/>
    <property type="project" value="UniProtKB-EC"/>
</dbReference>
<evidence type="ECO:0000313" key="11">
    <source>
        <dbReference type="Proteomes" id="UP000780801"/>
    </source>
</evidence>
<evidence type="ECO:0000256" key="9">
    <source>
        <dbReference type="SAM" id="MobiDB-lite"/>
    </source>
</evidence>
<dbReference type="GO" id="GO:0005741">
    <property type="term" value="C:mitochondrial outer membrane"/>
    <property type="evidence" value="ECO:0007669"/>
    <property type="project" value="TreeGrafter"/>
</dbReference>
<sequence>MQRQIAIVTGANSGVGYAIVQRLAEESPLPLTVVLACRSKARAEEALENLKKHFDAKHQHKDDKSRSDKQVQFHIPDLRIELVDIGSVDSVLAFVQRIKDQFARVDYLFCNAGVLPAEGIRYSKIVTDLFTCPLDLVIRSDVLIQPKQHLTKDGIGNVFACNVFGHYMMIKGLEDQLNKTEDDPGRVIWTGSLTGEKNSYRASDWQGLESNMPYESSKWATDLLAIRLNEMWANGYSQDEIINDTVPLICSSSNNAPAKTDSSNGLEATVSSQLAARSSSPSKTTKKHIVSLSTQPGVVVSGIGNLPYWIILLRVALHYVVRFFGEPNQTLSGYHGAKSNVYVALKTPIKSLDYRSKYGSCVKSLGKEFLRVDRVSEYDESQARHIVAEME</sequence>
<keyword evidence="5" id="KW-0443">Lipid metabolism</keyword>
<evidence type="ECO:0000256" key="3">
    <source>
        <dbReference type="ARBA" id="ARBA00022955"/>
    </source>
</evidence>
<evidence type="ECO:0000256" key="4">
    <source>
        <dbReference type="ARBA" id="ARBA00023002"/>
    </source>
</evidence>
<evidence type="ECO:0000256" key="7">
    <source>
        <dbReference type="ARBA" id="ARBA00023593"/>
    </source>
</evidence>
<feature type="non-terminal residue" evidence="10">
    <location>
        <position position="1"/>
    </location>
</feature>
<keyword evidence="11" id="KW-1185">Reference proteome</keyword>
<keyword evidence="1" id="KW-0444">Lipid biosynthesis</keyword>
<keyword evidence="3" id="KW-0752">Steroid biosynthesis</keyword>
<dbReference type="OrthoDB" id="9989144at2759"/>
<organism evidence="10 11">
    <name type="scientific">Lunasporangiospora selenospora</name>
    <dbReference type="NCBI Taxonomy" id="979761"/>
    <lineage>
        <taxon>Eukaryota</taxon>
        <taxon>Fungi</taxon>
        <taxon>Fungi incertae sedis</taxon>
        <taxon>Mucoromycota</taxon>
        <taxon>Mortierellomycotina</taxon>
        <taxon>Mortierellomycetes</taxon>
        <taxon>Mortierellales</taxon>
        <taxon>Mortierellaceae</taxon>
        <taxon>Lunasporangiospora</taxon>
    </lineage>
</organism>
<dbReference type="InterPro" id="IPR036291">
    <property type="entry name" value="NAD(P)-bd_dom_sf"/>
</dbReference>
<feature type="compositionally biased region" description="Polar residues" evidence="9">
    <location>
        <begin position="256"/>
        <end position="270"/>
    </location>
</feature>
<dbReference type="GO" id="GO:0005789">
    <property type="term" value="C:endoplasmic reticulum membrane"/>
    <property type="evidence" value="ECO:0007669"/>
    <property type="project" value="TreeGrafter"/>
</dbReference>
<evidence type="ECO:0000256" key="2">
    <source>
        <dbReference type="ARBA" id="ARBA00022857"/>
    </source>
</evidence>
<feature type="compositionally biased region" description="Low complexity" evidence="9">
    <location>
        <begin position="271"/>
        <end position="282"/>
    </location>
</feature>
<keyword evidence="2" id="KW-0521">NADP</keyword>
<dbReference type="PRINTS" id="PR00081">
    <property type="entry name" value="GDHRDH"/>
</dbReference>
<evidence type="ECO:0000313" key="10">
    <source>
        <dbReference type="EMBL" id="KAF9580110.1"/>
    </source>
</evidence>
<dbReference type="Pfam" id="PF00106">
    <property type="entry name" value="adh_short"/>
    <property type="match status" value="1"/>
</dbReference>
<evidence type="ECO:0000256" key="8">
    <source>
        <dbReference type="ARBA" id="ARBA00023621"/>
    </source>
</evidence>
<feature type="region of interest" description="Disordered" evidence="9">
    <location>
        <begin position="256"/>
        <end position="287"/>
    </location>
</feature>
<dbReference type="EMBL" id="JAABOA010002276">
    <property type="protein sequence ID" value="KAF9580110.1"/>
    <property type="molecule type" value="Genomic_DNA"/>
</dbReference>
<dbReference type="PANTHER" id="PTHR43647:SF1">
    <property type="entry name" value="3-KETO-STEROID REDUCTASE ERG27"/>
    <property type="match status" value="1"/>
</dbReference>
<comment type="caution">
    <text evidence="10">The sequence shown here is derived from an EMBL/GenBank/DDBJ whole genome shotgun (WGS) entry which is preliminary data.</text>
</comment>
<gene>
    <name evidence="10" type="ORF">BGW38_003371</name>
</gene>
<dbReference type="EC" id="1.1.1.270" evidence="8"/>
<comment type="pathway">
    <text evidence="6">Steroid biosynthesis; zymosterol biosynthesis; zymosterol from lanosterol: step 5/6.</text>
</comment>
<dbReference type="PANTHER" id="PTHR43647">
    <property type="entry name" value="DEHYDROGENASE"/>
    <property type="match status" value="1"/>
</dbReference>
<evidence type="ECO:0000256" key="1">
    <source>
        <dbReference type="ARBA" id="ARBA00022516"/>
    </source>
</evidence>
<comment type="similarity">
    <text evidence="7">Belongs to the short-chain dehydrogenases/reductases (SDR) family. ERG27 subfamily.</text>
</comment>
<proteinExistence type="inferred from homology"/>
<dbReference type="GO" id="GO:0005811">
    <property type="term" value="C:lipid droplet"/>
    <property type="evidence" value="ECO:0007669"/>
    <property type="project" value="TreeGrafter"/>
</dbReference>
<dbReference type="GO" id="GO:0006694">
    <property type="term" value="P:steroid biosynthetic process"/>
    <property type="evidence" value="ECO:0007669"/>
    <property type="project" value="UniProtKB-KW"/>
</dbReference>
<reference evidence="10" key="1">
    <citation type="journal article" date="2020" name="Fungal Divers.">
        <title>Resolving the Mortierellaceae phylogeny through synthesis of multi-gene phylogenetics and phylogenomics.</title>
        <authorList>
            <person name="Vandepol N."/>
            <person name="Liber J."/>
            <person name="Desiro A."/>
            <person name="Na H."/>
            <person name="Kennedy M."/>
            <person name="Barry K."/>
            <person name="Grigoriev I.V."/>
            <person name="Miller A.N."/>
            <person name="O'Donnell K."/>
            <person name="Stajich J.E."/>
            <person name="Bonito G."/>
        </authorList>
    </citation>
    <scope>NUCLEOTIDE SEQUENCE</scope>
    <source>
        <strain evidence="10">KOD1015</strain>
    </source>
</reference>
<dbReference type="InterPro" id="IPR002347">
    <property type="entry name" value="SDR_fam"/>
</dbReference>
<name>A0A9P6FQS3_9FUNG</name>
<evidence type="ECO:0000256" key="5">
    <source>
        <dbReference type="ARBA" id="ARBA00023098"/>
    </source>
</evidence>
<dbReference type="Gene3D" id="3.40.50.720">
    <property type="entry name" value="NAD(P)-binding Rossmann-like Domain"/>
    <property type="match status" value="1"/>
</dbReference>
<dbReference type="SUPFAM" id="SSF51735">
    <property type="entry name" value="NAD(P)-binding Rossmann-fold domains"/>
    <property type="match status" value="1"/>
</dbReference>
<dbReference type="AlphaFoldDB" id="A0A9P6FQS3"/>
<protein>
    <recommendedName>
        <fullName evidence="8">3beta-hydroxysteroid 3-dehydrogenase</fullName>
        <ecNumber evidence="8">1.1.1.270</ecNumber>
    </recommendedName>
</protein>